<proteinExistence type="predicted"/>
<dbReference type="InterPro" id="IPR043504">
    <property type="entry name" value="Peptidase_S1_PA_chymotrypsin"/>
</dbReference>
<dbReference type="PANTHER" id="PTHR24252:SF7">
    <property type="entry name" value="HYALIN"/>
    <property type="match status" value="1"/>
</dbReference>
<dbReference type="Gene3D" id="2.40.10.10">
    <property type="entry name" value="Trypsin-like serine proteases"/>
    <property type="match status" value="1"/>
</dbReference>
<evidence type="ECO:0000256" key="1">
    <source>
        <dbReference type="ARBA" id="ARBA00023157"/>
    </source>
</evidence>
<dbReference type="Pfam" id="PF00089">
    <property type="entry name" value="Trypsin"/>
    <property type="match status" value="1"/>
</dbReference>
<dbReference type="PROSITE" id="PS00134">
    <property type="entry name" value="TRYPSIN_HIS"/>
    <property type="match status" value="1"/>
</dbReference>
<feature type="chain" id="PRO_5005583403" description="Peptidase S1 domain-containing protein" evidence="2">
    <location>
        <begin position="20"/>
        <end position="70"/>
    </location>
</feature>
<dbReference type="InterPro" id="IPR018114">
    <property type="entry name" value="TRYPSIN_HIS"/>
</dbReference>
<dbReference type="SUPFAM" id="SSF50494">
    <property type="entry name" value="Trypsin-like serine proteases"/>
    <property type="match status" value="1"/>
</dbReference>
<dbReference type="PANTHER" id="PTHR24252">
    <property type="entry name" value="ACROSIN-RELATED"/>
    <property type="match status" value="1"/>
</dbReference>
<keyword evidence="1" id="KW-1015">Disulfide bond</keyword>
<evidence type="ECO:0000313" key="4">
    <source>
        <dbReference type="EMBL" id="KOF82901.1"/>
    </source>
</evidence>
<organism evidence="4">
    <name type="scientific">Octopus bimaculoides</name>
    <name type="common">California two-spotted octopus</name>
    <dbReference type="NCBI Taxonomy" id="37653"/>
    <lineage>
        <taxon>Eukaryota</taxon>
        <taxon>Metazoa</taxon>
        <taxon>Spiralia</taxon>
        <taxon>Lophotrochozoa</taxon>
        <taxon>Mollusca</taxon>
        <taxon>Cephalopoda</taxon>
        <taxon>Coleoidea</taxon>
        <taxon>Octopodiformes</taxon>
        <taxon>Octopoda</taxon>
        <taxon>Incirrata</taxon>
        <taxon>Octopodidae</taxon>
        <taxon>Octopus</taxon>
    </lineage>
</organism>
<dbReference type="InterPro" id="IPR009003">
    <property type="entry name" value="Peptidase_S1_PA"/>
</dbReference>
<dbReference type="EMBL" id="KQ419607">
    <property type="protein sequence ID" value="KOF82901.1"/>
    <property type="molecule type" value="Genomic_DNA"/>
</dbReference>
<gene>
    <name evidence="4" type="ORF">OCBIM_22024649mg</name>
</gene>
<sequence>MERIIIAALLTIFVCCSTASPDEHIVSGSDAGQCEFPHMAYLTIKMRGSETFCGASLLSDKWVLTAAHCL</sequence>
<dbReference type="GO" id="GO:0006508">
    <property type="term" value="P:proteolysis"/>
    <property type="evidence" value="ECO:0007669"/>
    <property type="project" value="InterPro"/>
</dbReference>
<feature type="signal peptide" evidence="2">
    <location>
        <begin position="1"/>
        <end position="19"/>
    </location>
</feature>
<protein>
    <recommendedName>
        <fullName evidence="3">Peptidase S1 domain-containing protein</fullName>
    </recommendedName>
</protein>
<dbReference type="OrthoDB" id="5979691at2759"/>
<keyword evidence="2" id="KW-0732">Signal</keyword>
<accession>A0A0L8H0T4</accession>
<dbReference type="STRING" id="37653.A0A0L8H0T4"/>
<evidence type="ECO:0000256" key="2">
    <source>
        <dbReference type="SAM" id="SignalP"/>
    </source>
</evidence>
<reference evidence="4" key="1">
    <citation type="submission" date="2015-07" db="EMBL/GenBank/DDBJ databases">
        <title>MeaNS - Measles Nucleotide Surveillance Program.</title>
        <authorList>
            <person name="Tran T."/>
            <person name="Druce J."/>
        </authorList>
    </citation>
    <scope>NUCLEOTIDE SEQUENCE</scope>
    <source>
        <strain evidence="4">UCB-OBI-ISO-001</strain>
        <tissue evidence="4">Gonad</tissue>
    </source>
</reference>
<dbReference type="GO" id="GO:0004252">
    <property type="term" value="F:serine-type endopeptidase activity"/>
    <property type="evidence" value="ECO:0007669"/>
    <property type="project" value="InterPro"/>
</dbReference>
<dbReference type="InterPro" id="IPR001254">
    <property type="entry name" value="Trypsin_dom"/>
</dbReference>
<dbReference type="AlphaFoldDB" id="A0A0L8H0T4"/>
<name>A0A0L8H0T4_OCTBM</name>
<evidence type="ECO:0000259" key="3">
    <source>
        <dbReference type="Pfam" id="PF00089"/>
    </source>
</evidence>
<feature type="domain" description="Peptidase S1" evidence="3">
    <location>
        <begin position="25"/>
        <end position="70"/>
    </location>
</feature>